<gene>
    <name evidence="1" type="ORF">Vadar_007609</name>
</gene>
<name>A0ACB7YTK4_9ERIC</name>
<dbReference type="Proteomes" id="UP000828048">
    <property type="component" value="Chromosome 3"/>
</dbReference>
<keyword evidence="2" id="KW-1185">Reference proteome</keyword>
<accession>A0ACB7YTK4</accession>
<proteinExistence type="predicted"/>
<reference evidence="1 2" key="1">
    <citation type="journal article" date="2021" name="Hortic Res">
        <title>High-quality reference genome and annotation aids understanding of berry development for evergreen blueberry (Vaccinium darrowii).</title>
        <authorList>
            <person name="Yu J."/>
            <person name="Hulse-Kemp A.M."/>
            <person name="Babiker E."/>
            <person name="Staton M."/>
        </authorList>
    </citation>
    <scope>NUCLEOTIDE SEQUENCE [LARGE SCALE GENOMIC DNA]</scope>
    <source>
        <strain evidence="2">cv. NJ 8807/NJ 8810</strain>
        <tissue evidence="1">Young leaf</tissue>
    </source>
</reference>
<evidence type="ECO:0000313" key="2">
    <source>
        <dbReference type="Proteomes" id="UP000828048"/>
    </source>
</evidence>
<organism evidence="1 2">
    <name type="scientific">Vaccinium darrowii</name>
    <dbReference type="NCBI Taxonomy" id="229202"/>
    <lineage>
        <taxon>Eukaryota</taxon>
        <taxon>Viridiplantae</taxon>
        <taxon>Streptophyta</taxon>
        <taxon>Embryophyta</taxon>
        <taxon>Tracheophyta</taxon>
        <taxon>Spermatophyta</taxon>
        <taxon>Magnoliopsida</taxon>
        <taxon>eudicotyledons</taxon>
        <taxon>Gunneridae</taxon>
        <taxon>Pentapetalae</taxon>
        <taxon>asterids</taxon>
        <taxon>Ericales</taxon>
        <taxon>Ericaceae</taxon>
        <taxon>Vaccinioideae</taxon>
        <taxon>Vaccinieae</taxon>
        <taxon>Vaccinium</taxon>
    </lineage>
</organism>
<evidence type="ECO:0000313" key="1">
    <source>
        <dbReference type="EMBL" id="KAH7856982.1"/>
    </source>
</evidence>
<comment type="caution">
    <text evidence="1">The sequence shown here is derived from an EMBL/GenBank/DDBJ whole genome shotgun (WGS) entry which is preliminary data.</text>
</comment>
<sequence>MKASNIGVFIVLVLVLGCHNAQVSVAVTCNILALAPCLDAINNGTTPSDSCCSNLKEQQSCLCQFAKDPNYSKYITSPNAIKLAKACGVPVPEC</sequence>
<protein>
    <submittedName>
        <fullName evidence="1">Uncharacterized protein</fullName>
    </submittedName>
</protein>
<dbReference type="EMBL" id="CM037153">
    <property type="protein sequence ID" value="KAH7856982.1"/>
    <property type="molecule type" value="Genomic_DNA"/>
</dbReference>